<reference evidence="2" key="1">
    <citation type="submission" date="2017-04" db="EMBL/GenBank/DDBJ databases">
        <authorList>
            <person name="Song Y."/>
            <person name="Cho B.-K."/>
        </authorList>
    </citation>
    <scope>NUCLEOTIDE SEQUENCE [LARGE SCALE GENOMIC DNA]</scope>
    <source>
        <strain evidence="2">SL1</strain>
    </source>
</reference>
<name>A0A2U8DN10_9CLOT</name>
<organism evidence="1 2">
    <name type="scientific">Clostridium drakei</name>
    <dbReference type="NCBI Taxonomy" id="332101"/>
    <lineage>
        <taxon>Bacteria</taxon>
        <taxon>Bacillati</taxon>
        <taxon>Bacillota</taxon>
        <taxon>Clostridia</taxon>
        <taxon>Eubacteriales</taxon>
        <taxon>Clostridiaceae</taxon>
        <taxon>Clostridium</taxon>
    </lineage>
</organism>
<proteinExistence type="predicted"/>
<dbReference type="Proteomes" id="UP000244910">
    <property type="component" value="Chromosome"/>
</dbReference>
<protein>
    <submittedName>
        <fullName evidence="1">Uncharacterized protein</fullName>
    </submittedName>
</protein>
<dbReference type="AlphaFoldDB" id="A0A2U8DN10"/>
<dbReference type="OrthoDB" id="1926775at2"/>
<sequence length="145" mass="16851">MVDTTRLDTFNLELQYSDGANTGGVITNYKPPRPAYFRKSVRTIAGYSKFQHNVKSDCILEFTVAFQIKGETDRETQENSNKYLEFIKRFSERFLLINEFGVIYKGYFQNKFDLDTTIEGDIYYISTEMLCNHDVSGWVSDTSEL</sequence>
<gene>
    <name evidence="1" type="ORF">B9W14_06385</name>
</gene>
<evidence type="ECO:0000313" key="2">
    <source>
        <dbReference type="Proteomes" id="UP000244910"/>
    </source>
</evidence>
<dbReference type="EMBL" id="CP020953">
    <property type="protein sequence ID" value="AWI04137.1"/>
    <property type="molecule type" value="Genomic_DNA"/>
</dbReference>
<dbReference type="KEGG" id="cdrk:B9W14_06385"/>
<dbReference type="RefSeq" id="WP_032077525.1">
    <property type="nucleotide sequence ID" value="NZ_CP020953.1"/>
</dbReference>
<evidence type="ECO:0000313" key="1">
    <source>
        <dbReference type="EMBL" id="AWI04137.1"/>
    </source>
</evidence>
<keyword evidence="2" id="KW-1185">Reference proteome</keyword>
<accession>A0A2U8DN10</accession>